<reference evidence="7 8" key="1">
    <citation type="submission" date="2021-05" db="EMBL/GenBank/DDBJ databases">
        <title>Genome Assembly of Synthetic Allotetraploid Brassica napus Reveals Homoeologous Exchanges between Subgenomes.</title>
        <authorList>
            <person name="Davis J.T."/>
        </authorList>
    </citation>
    <scope>NUCLEOTIDE SEQUENCE [LARGE SCALE GENOMIC DNA]</scope>
    <source>
        <strain evidence="8">cv. Da-Ae</strain>
        <tissue evidence="7">Seedling</tissue>
    </source>
</reference>
<evidence type="ECO:0000256" key="4">
    <source>
        <dbReference type="ARBA" id="ARBA00040613"/>
    </source>
</evidence>
<dbReference type="Pfam" id="PF01776">
    <property type="entry name" value="Ribosomal_L22e"/>
    <property type="match status" value="1"/>
</dbReference>
<feature type="signal peptide" evidence="6">
    <location>
        <begin position="1"/>
        <end position="19"/>
    </location>
</feature>
<dbReference type="PANTHER" id="PTHR10064:SF0">
    <property type="entry name" value="FI24544P1-RELATED"/>
    <property type="match status" value="1"/>
</dbReference>
<dbReference type="PANTHER" id="PTHR10064">
    <property type="entry name" value="60S RIBOSOMAL PROTEIN L22"/>
    <property type="match status" value="1"/>
</dbReference>
<keyword evidence="3" id="KW-0687">Ribonucleoprotein</keyword>
<keyword evidence="2" id="KW-0689">Ribosomal protein</keyword>
<gene>
    <name evidence="7" type="ORF">HID58_059622</name>
</gene>
<dbReference type="Gene3D" id="3.30.1360.210">
    <property type="match status" value="1"/>
</dbReference>
<dbReference type="InterPro" id="IPR038526">
    <property type="entry name" value="Ribosomal_eL22_sf"/>
</dbReference>
<feature type="chain" id="PRO_5046142757" description="Large ribosomal subunit protein eL22" evidence="6">
    <location>
        <begin position="20"/>
        <end position="181"/>
    </location>
</feature>
<evidence type="ECO:0000313" key="7">
    <source>
        <dbReference type="EMBL" id="KAH0883526.1"/>
    </source>
</evidence>
<dbReference type="Proteomes" id="UP000824890">
    <property type="component" value="Unassembled WGS sequence"/>
</dbReference>
<comment type="caution">
    <text evidence="7">The sequence shown here is derived from an EMBL/GenBank/DDBJ whole genome shotgun (WGS) entry which is preliminary data.</text>
</comment>
<accession>A0ABQ7ZTF2</accession>
<evidence type="ECO:0000256" key="1">
    <source>
        <dbReference type="ARBA" id="ARBA00007817"/>
    </source>
</evidence>
<evidence type="ECO:0000313" key="8">
    <source>
        <dbReference type="Proteomes" id="UP000824890"/>
    </source>
</evidence>
<dbReference type="InterPro" id="IPR002671">
    <property type="entry name" value="Ribosomal_eL22"/>
</dbReference>
<protein>
    <recommendedName>
        <fullName evidence="4">Large ribosomal subunit protein eL22</fullName>
    </recommendedName>
    <alternativeName>
        <fullName evidence="5">60S ribosomal protein L22</fullName>
    </alternativeName>
</protein>
<evidence type="ECO:0000256" key="6">
    <source>
        <dbReference type="SAM" id="SignalP"/>
    </source>
</evidence>
<evidence type="ECO:0000256" key="3">
    <source>
        <dbReference type="ARBA" id="ARBA00023274"/>
    </source>
</evidence>
<keyword evidence="6" id="KW-0732">Signal</keyword>
<evidence type="ECO:0000256" key="5">
    <source>
        <dbReference type="ARBA" id="ARBA00041214"/>
    </source>
</evidence>
<comment type="similarity">
    <text evidence="1">Belongs to the eukaryotic ribosomal protein eL22 family.</text>
</comment>
<sequence length="181" mass="20553">MRRKFFFAVWPCMEMDVLGLAWKWMNIMARGVAVKSIDDKNMDISTLEKFLQERIKVGGKPGALSDTVHYVRQKERSPLTSPPIPTSPNVSDQKYLRKYNLCDCIEQRQGLKLRQAVEELLYIFGSAFVMENENSGCLVGCDESLIASISALTSLWTTIHLYPVDLLSLLARDQEEGLDAF</sequence>
<organism evidence="7 8">
    <name type="scientific">Brassica napus</name>
    <name type="common">Rape</name>
    <dbReference type="NCBI Taxonomy" id="3708"/>
    <lineage>
        <taxon>Eukaryota</taxon>
        <taxon>Viridiplantae</taxon>
        <taxon>Streptophyta</taxon>
        <taxon>Embryophyta</taxon>
        <taxon>Tracheophyta</taxon>
        <taxon>Spermatophyta</taxon>
        <taxon>Magnoliopsida</taxon>
        <taxon>eudicotyledons</taxon>
        <taxon>Gunneridae</taxon>
        <taxon>Pentapetalae</taxon>
        <taxon>rosids</taxon>
        <taxon>malvids</taxon>
        <taxon>Brassicales</taxon>
        <taxon>Brassicaceae</taxon>
        <taxon>Brassiceae</taxon>
        <taxon>Brassica</taxon>
    </lineage>
</organism>
<proteinExistence type="inferred from homology"/>
<dbReference type="EMBL" id="JAGKQM010000014">
    <property type="protein sequence ID" value="KAH0883526.1"/>
    <property type="molecule type" value="Genomic_DNA"/>
</dbReference>
<evidence type="ECO:0000256" key="2">
    <source>
        <dbReference type="ARBA" id="ARBA00022980"/>
    </source>
</evidence>
<keyword evidence="8" id="KW-1185">Reference proteome</keyword>
<name>A0ABQ7ZTF2_BRANA</name>